<feature type="domain" description="3'-5' exonuclease" evidence="1">
    <location>
        <begin position="247"/>
        <end position="447"/>
    </location>
</feature>
<dbReference type="Proteomes" id="UP001642484">
    <property type="component" value="Unassembled WGS sequence"/>
</dbReference>
<accession>A0ABP0I9P0</accession>
<evidence type="ECO:0000313" key="2">
    <source>
        <dbReference type="EMBL" id="CAK8999295.1"/>
    </source>
</evidence>
<dbReference type="Gene3D" id="3.30.420.10">
    <property type="entry name" value="Ribonuclease H-like superfamily/Ribonuclease H"/>
    <property type="match status" value="1"/>
</dbReference>
<dbReference type="InterPro" id="IPR012337">
    <property type="entry name" value="RNaseH-like_sf"/>
</dbReference>
<gene>
    <name evidence="2" type="ORF">CCMP2556_LOCUS5606</name>
</gene>
<name>A0ABP0I9P0_9DINO</name>
<evidence type="ECO:0000313" key="3">
    <source>
        <dbReference type="Proteomes" id="UP001642484"/>
    </source>
</evidence>
<dbReference type="PANTHER" id="PTHR43040">
    <property type="entry name" value="RIBONUCLEASE D"/>
    <property type="match status" value="1"/>
</dbReference>
<proteinExistence type="predicted"/>
<sequence>MSDKPVLGWPRPPTILAAQVLQLFLEDCSEESTQNFLEFLTQLPDETISFGESRPEVLKCQVILAFAEWIEQRLHSLDELVLVASTSGKDHQHCKIMEYMHTIRIGGDDLETMSSLRVAFRGFVYHVVLQLLGSESSCIASALARLAASDVDVEELRHLTELLSYPSLLLSYLVMLLEHCRAKAAAVALELVEKRGLDALEMRFCRHFSVDLNEGDFLKAEDERYDTFQHSSNGFSIVLVDCYGSLMSLLRHIESIYTARDRELTVAVDFEGVRLSRSGQLCLVQLTCSDVPSRVYVLDVHVLPRSLHIATPKGLSIKTILEDPLILKIWFDPRNDVDALYHQFGIEPHNIFDLQLAEVAARRSKGLTVNFVFSLQKCLAGCDRLDQSQKSFAEFINKCGKQLFEPEKGGSYEIFQKRPLLDQILVYAAHDSRYLQLLYAYYELPNEWNERVRVGSQVRARWYMHQWHMHPTTDAPDF</sequence>
<protein>
    <recommendedName>
        <fullName evidence="1">3'-5' exonuclease domain-containing protein</fullName>
    </recommendedName>
</protein>
<dbReference type="SUPFAM" id="SSF53098">
    <property type="entry name" value="Ribonuclease H-like"/>
    <property type="match status" value="1"/>
</dbReference>
<keyword evidence="3" id="KW-1185">Reference proteome</keyword>
<dbReference type="SMART" id="SM00474">
    <property type="entry name" value="35EXOc"/>
    <property type="match status" value="1"/>
</dbReference>
<dbReference type="Pfam" id="PF01612">
    <property type="entry name" value="DNA_pol_A_exo1"/>
    <property type="match status" value="1"/>
</dbReference>
<dbReference type="EMBL" id="CAXAMN010002348">
    <property type="protein sequence ID" value="CAK8999295.1"/>
    <property type="molecule type" value="Genomic_DNA"/>
</dbReference>
<dbReference type="PANTHER" id="PTHR43040:SF1">
    <property type="entry name" value="RIBONUCLEASE D"/>
    <property type="match status" value="1"/>
</dbReference>
<comment type="caution">
    <text evidence="2">The sequence shown here is derived from an EMBL/GenBank/DDBJ whole genome shotgun (WGS) entry which is preliminary data.</text>
</comment>
<dbReference type="InterPro" id="IPR002562">
    <property type="entry name" value="3'-5'_exonuclease_dom"/>
</dbReference>
<organism evidence="2 3">
    <name type="scientific">Durusdinium trenchii</name>
    <dbReference type="NCBI Taxonomy" id="1381693"/>
    <lineage>
        <taxon>Eukaryota</taxon>
        <taxon>Sar</taxon>
        <taxon>Alveolata</taxon>
        <taxon>Dinophyceae</taxon>
        <taxon>Suessiales</taxon>
        <taxon>Symbiodiniaceae</taxon>
        <taxon>Durusdinium</taxon>
    </lineage>
</organism>
<evidence type="ECO:0000259" key="1">
    <source>
        <dbReference type="SMART" id="SM00474"/>
    </source>
</evidence>
<reference evidence="2 3" key="1">
    <citation type="submission" date="2024-02" db="EMBL/GenBank/DDBJ databases">
        <authorList>
            <person name="Chen Y."/>
            <person name="Shah S."/>
            <person name="Dougan E. K."/>
            <person name="Thang M."/>
            <person name="Chan C."/>
        </authorList>
    </citation>
    <scope>NUCLEOTIDE SEQUENCE [LARGE SCALE GENOMIC DNA]</scope>
</reference>
<dbReference type="InterPro" id="IPR036397">
    <property type="entry name" value="RNaseH_sf"/>
</dbReference>